<keyword evidence="3" id="KW-1185">Reference proteome</keyword>
<dbReference type="AlphaFoldDB" id="A0A8J3K4E6"/>
<evidence type="ECO:0000313" key="3">
    <source>
        <dbReference type="Proteomes" id="UP000619293"/>
    </source>
</evidence>
<dbReference type="Proteomes" id="UP000619293">
    <property type="component" value="Unassembled WGS sequence"/>
</dbReference>
<keyword evidence="1" id="KW-0812">Transmembrane</keyword>
<feature type="transmembrane region" description="Helical" evidence="1">
    <location>
        <begin position="65"/>
        <end position="86"/>
    </location>
</feature>
<keyword evidence="1" id="KW-0472">Membrane</keyword>
<reference evidence="2 3" key="1">
    <citation type="submission" date="2021-01" db="EMBL/GenBank/DDBJ databases">
        <title>Whole genome shotgun sequence of Catellatospora chokoriensis NBRC 107358.</title>
        <authorList>
            <person name="Komaki H."/>
            <person name="Tamura T."/>
        </authorList>
    </citation>
    <scope>NUCLEOTIDE SEQUENCE [LARGE SCALE GENOMIC DNA]</scope>
    <source>
        <strain evidence="2 3">NBRC 107358</strain>
    </source>
</reference>
<protein>
    <submittedName>
        <fullName evidence="2">Uncharacterized protein</fullName>
    </submittedName>
</protein>
<organism evidence="2 3">
    <name type="scientific">Catellatospora chokoriensis</name>
    <dbReference type="NCBI Taxonomy" id="310353"/>
    <lineage>
        <taxon>Bacteria</taxon>
        <taxon>Bacillati</taxon>
        <taxon>Actinomycetota</taxon>
        <taxon>Actinomycetes</taxon>
        <taxon>Micromonosporales</taxon>
        <taxon>Micromonosporaceae</taxon>
        <taxon>Catellatospora</taxon>
    </lineage>
</organism>
<sequence>MTRVRDRFGFGLPVLVGLAALAAPRVVLHDLDLIQEGTFVNSLFVFVPPVCWIAAVLWRRPPRPFLTLVVVGAIYAVFLAAGHQLLWARALGGATPALGGNLADLDPAVQELLLRAAAVVSSLATGVLVGVLTGAVAVLLCRVVPDHRTDPSLPPGG</sequence>
<feature type="transmembrane region" description="Helical" evidence="1">
    <location>
        <begin position="112"/>
        <end position="140"/>
    </location>
</feature>
<proteinExistence type="predicted"/>
<keyword evidence="1" id="KW-1133">Transmembrane helix</keyword>
<dbReference type="EMBL" id="BONG01000053">
    <property type="protein sequence ID" value="GIF92956.1"/>
    <property type="molecule type" value="Genomic_DNA"/>
</dbReference>
<evidence type="ECO:0000313" key="2">
    <source>
        <dbReference type="EMBL" id="GIF92956.1"/>
    </source>
</evidence>
<comment type="caution">
    <text evidence="2">The sequence shown here is derived from an EMBL/GenBank/DDBJ whole genome shotgun (WGS) entry which is preliminary data.</text>
</comment>
<gene>
    <name evidence="2" type="ORF">Cch02nite_64000</name>
</gene>
<feature type="transmembrane region" description="Helical" evidence="1">
    <location>
        <begin position="38"/>
        <end position="58"/>
    </location>
</feature>
<name>A0A8J3K4E6_9ACTN</name>
<dbReference type="RefSeq" id="WP_191844142.1">
    <property type="nucleotide sequence ID" value="NZ_BAAALB010000044.1"/>
</dbReference>
<evidence type="ECO:0000256" key="1">
    <source>
        <dbReference type="SAM" id="Phobius"/>
    </source>
</evidence>
<accession>A0A8J3K4E6</accession>